<organism evidence="2 3">
    <name type="scientific">Aeromonas rivipollensis</name>
    <dbReference type="NCBI Taxonomy" id="948519"/>
    <lineage>
        <taxon>Bacteria</taxon>
        <taxon>Pseudomonadati</taxon>
        <taxon>Pseudomonadota</taxon>
        <taxon>Gammaproteobacteria</taxon>
        <taxon>Aeromonadales</taxon>
        <taxon>Aeromonadaceae</taxon>
        <taxon>Aeromonas</taxon>
    </lineage>
</organism>
<keyword evidence="1" id="KW-0175">Coiled coil</keyword>
<dbReference type="Proteomes" id="UP000480681">
    <property type="component" value="Unassembled WGS sequence"/>
</dbReference>
<comment type="caution">
    <text evidence="2">The sequence shown here is derived from an EMBL/GenBank/DDBJ whole genome shotgun (WGS) entry which is preliminary data.</text>
</comment>
<dbReference type="EMBL" id="JAAIKZ010000014">
    <property type="protein sequence ID" value="NEX74791.1"/>
    <property type="molecule type" value="Genomic_DNA"/>
</dbReference>
<protein>
    <recommendedName>
        <fullName evidence="4">Phage protein</fullName>
    </recommendedName>
</protein>
<dbReference type="AlphaFoldDB" id="A0AAW9Y8S9"/>
<evidence type="ECO:0000313" key="3">
    <source>
        <dbReference type="Proteomes" id="UP000480681"/>
    </source>
</evidence>
<feature type="coiled-coil region" evidence="1">
    <location>
        <begin position="62"/>
        <end position="96"/>
    </location>
</feature>
<sequence>MNLWEKITDISNTVKIGGVILTFVSAAVVANYKIGELETYSGVHEQNIQSLQVNESRNDHRILVLERKAERTDAQLEKLNDNLNALNLSIVELSGVIKGMKKGS</sequence>
<evidence type="ECO:0000313" key="2">
    <source>
        <dbReference type="EMBL" id="NEX74791.1"/>
    </source>
</evidence>
<evidence type="ECO:0000256" key="1">
    <source>
        <dbReference type="SAM" id="Coils"/>
    </source>
</evidence>
<dbReference type="RefSeq" id="WP_163148136.1">
    <property type="nucleotide sequence ID" value="NZ_JAAIKZ010000014.1"/>
</dbReference>
<accession>A0AAW9Y8S9</accession>
<name>A0AAW9Y8S9_9GAMM</name>
<evidence type="ECO:0008006" key="4">
    <source>
        <dbReference type="Google" id="ProtNLM"/>
    </source>
</evidence>
<gene>
    <name evidence="2" type="ORF">G4911_08570</name>
</gene>
<proteinExistence type="predicted"/>
<reference evidence="2 3" key="1">
    <citation type="submission" date="2020-02" db="EMBL/GenBank/DDBJ databases">
        <title>Genome sequencing of Aeromonas rivipollensis.</title>
        <authorList>
            <person name="Fono-Tamo Ubani E.K."/>
            <person name="Lekota K.E."/>
        </authorList>
    </citation>
    <scope>NUCLEOTIDE SEQUENCE [LARGE SCALE GENOMIC DNA]</scope>
    <source>
        <strain evidence="2 3">G87</strain>
    </source>
</reference>